<evidence type="ECO:0000256" key="3">
    <source>
        <dbReference type="SAM" id="MobiDB-lite"/>
    </source>
</evidence>
<name>A0A640KKB6_LEITA</name>
<feature type="compositionally biased region" description="Basic and acidic residues" evidence="3">
    <location>
        <begin position="221"/>
        <end position="230"/>
    </location>
</feature>
<protein>
    <recommendedName>
        <fullName evidence="6">WW domain-containing protein</fullName>
    </recommendedName>
</protein>
<dbReference type="GO" id="GO:0005829">
    <property type="term" value="C:cytosol"/>
    <property type="evidence" value="ECO:0007669"/>
    <property type="project" value="TreeGrafter"/>
</dbReference>
<feature type="region of interest" description="Disordered" evidence="3">
    <location>
        <begin position="713"/>
        <end position="755"/>
    </location>
</feature>
<dbReference type="SMART" id="SM00698">
    <property type="entry name" value="MORN"/>
    <property type="match status" value="5"/>
</dbReference>
<dbReference type="OrthoDB" id="270720at2759"/>
<dbReference type="EMBL" id="BLBS01000025">
    <property type="protein sequence ID" value="GET88117.1"/>
    <property type="molecule type" value="Genomic_DNA"/>
</dbReference>
<keyword evidence="2" id="KW-0175">Coiled coil</keyword>
<proteinExistence type="predicted"/>
<keyword evidence="1" id="KW-0677">Repeat</keyword>
<feature type="coiled-coil region" evidence="2">
    <location>
        <begin position="391"/>
        <end position="418"/>
    </location>
</feature>
<feature type="region of interest" description="Disordered" evidence="3">
    <location>
        <begin position="107"/>
        <end position="133"/>
    </location>
</feature>
<dbReference type="AlphaFoldDB" id="A0A640KKB6"/>
<accession>A0A640KKB6</accession>
<feature type="compositionally biased region" description="Polar residues" evidence="3">
    <location>
        <begin position="209"/>
        <end position="220"/>
    </location>
</feature>
<dbReference type="Gene3D" id="2.20.110.10">
    <property type="entry name" value="Histone H3 K4-specific methyltransferase SET7/9 N-terminal domain"/>
    <property type="match status" value="1"/>
</dbReference>
<dbReference type="VEuPathDB" id="TriTrypDB:LtaPh_2005700"/>
<feature type="region of interest" description="Disordered" evidence="3">
    <location>
        <begin position="250"/>
        <end position="271"/>
    </location>
</feature>
<feature type="region of interest" description="Disordered" evidence="3">
    <location>
        <begin position="160"/>
        <end position="230"/>
    </location>
</feature>
<feature type="compositionally biased region" description="Polar residues" evidence="3">
    <location>
        <begin position="724"/>
        <end position="741"/>
    </location>
</feature>
<reference evidence="4" key="1">
    <citation type="submission" date="2019-11" db="EMBL/GenBank/DDBJ databases">
        <title>Leishmania tarentolae CDS.</title>
        <authorList>
            <person name="Goto Y."/>
            <person name="Yamagishi J."/>
        </authorList>
    </citation>
    <scope>NUCLEOTIDE SEQUENCE [LARGE SCALE GENOMIC DNA]</scope>
    <source>
        <strain evidence="4">Parrot Tar II</strain>
    </source>
</reference>
<dbReference type="Pfam" id="PF02493">
    <property type="entry name" value="MORN"/>
    <property type="match status" value="4"/>
</dbReference>
<organism evidence="4 5">
    <name type="scientific">Leishmania tarentolae</name>
    <name type="common">Sauroleishmania tarentolae</name>
    <dbReference type="NCBI Taxonomy" id="5689"/>
    <lineage>
        <taxon>Eukaryota</taxon>
        <taxon>Discoba</taxon>
        <taxon>Euglenozoa</taxon>
        <taxon>Kinetoplastea</taxon>
        <taxon>Metakinetoplastina</taxon>
        <taxon>Trypanosomatida</taxon>
        <taxon>Trypanosomatidae</taxon>
        <taxon>Leishmaniinae</taxon>
        <taxon>Leishmania</taxon>
        <taxon>lizard Leishmania</taxon>
    </lineage>
</organism>
<gene>
    <name evidence="4" type="ORF">LtaPh_2005700</name>
</gene>
<evidence type="ECO:0000313" key="4">
    <source>
        <dbReference type="EMBL" id="GET88117.1"/>
    </source>
</evidence>
<feature type="compositionally biased region" description="Low complexity" evidence="3">
    <location>
        <begin position="253"/>
        <end position="271"/>
    </location>
</feature>
<sequence length="968" mass="104501">MPGVPDRILVGPTTYVHLRRKQKDYYVPDFLLDADGESRSPRFPDDSEHVWRYSVSKEHHNTAFFFNAVARKSVWVLPVVHRDGRTQPLGEGEKMQAMYSSVVANEGAEAVQQTTRSSPRKTPAHKEKGMNARGTLDVDVTVADSLCSTPQLMPVVVGQLTSSKARSPRDPISETTHLQVAEPPANSSATLQLVTRERVQPTVHRSLETEAQNSLTSPSTESEREHHKPTLQDRLAAWRARQHYPVFRAEAEQQQQQKQVSTAADSTAPTATTTETLSVAIKDPYTHPLSPTALTATKCALSSAGGALDTETHESLLRTPGATQSHLPGHAQASVTAFTSTGPEDVLYTPVSKQAQSRENPSAAVPARLAPQTMQERELAKAATLLHRERIAAMQQEMAALECRRRALAMEQMEAEERVRLAQARTAAERARLEEIERATREQAQRRAAMDASAAAELRVQDVNEYLSKQRQLQEAAQAAVADSFTYASRIAAQLVAAAPQPENVCLSTKAQHSERSGDASALLTPPDYRAHQVGRVAPSVAGPPAASPVPRKPGIHAAVKKESGGACVGAPPGTLTDVPKGIEAPTAQRRQERLTYAFPHLYKGEVITYRPSSSFTRQAVHKDGATAIENQPPRTLSSSAARPTAPVVLSAKRDGTGTQYYDAAHEHFFHGTWREDKRDGAGVLSLPTTSVQGCWRDDRLVGPAIVQTRHSKGTATFAPGRTAGSSQVPTTRTPVTSSRGSGALPSTGSYTSSAAASTTTLTGNAVVGLDNEALFVGALKEGRVCAPYVLQLGQGDYVEWLGAPARQGEHLRSPRATSGELVKDTPIHATSSSSSPTSKAGTGECRIRFRNDDTYVGHVRNFRLHGFGYYRFAEDGHSYTGRFEAGLPHGEGLLIFPNGDVYRGGFAKGLFDGHGMYVSHTGHYVYEGDWVAGGMNGEGSLAFANGDVWKGTFKDDKRVAGAYTTLA</sequence>
<dbReference type="Proteomes" id="UP000419144">
    <property type="component" value="Unassembled WGS sequence"/>
</dbReference>
<dbReference type="InterPro" id="IPR003409">
    <property type="entry name" value="MORN"/>
</dbReference>
<comment type="caution">
    <text evidence="4">The sequence shown here is derived from an EMBL/GenBank/DDBJ whole genome shotgun (WGS) entry which is preliminary data.</text>
</comment>
<evidence type="ECO:0000313" key="5">
    <source>
        <dbReference type="Proteomes" id="UP000419144"/>
    </source>
</evidence>
<evidence type="ECO:0000256" key="1">
    <source>
        <dbReference type="ARBA" id="ARBA00022737"/>
    </source>
</evidence>
<evidence type="ECO:0000256" key="2">
    <source>
        <dbReference type="SAM" id="Coils"/>
    </source>
</evidence>
<keyword evidence="5" id="KW-1185">Reference proteome</keyword>
<dbReference type="PANTHER" id="PTHR43215">
    <property type="entry name" value="RADIAL SPOKE HEAD 1 HOMOLOG"/>
    <property type="match status" value="1"/>
</dbReference>
<feature type="region of interest" description="Disordered" evidence="3">
    <location>
        <begin position="810"/>
        <end position="844"/>
    </location>
</feature>
<dbReference type="PANTHER" id="PTHR43215:SF14">
    <property type="entry name" value="RADIAL SPOKE HEAD 1 HOMOLOG"/>
    <property type="match status" value="1"/>
</dbReference>
<dbReference type="SUPFAM" id="SSF82185">
    <property type="entry name" value="Histone H3 K4-specific methyltransferase SET7/9 N-terminal domain"/>
    <property type="match status" value="2"/>
</dbReference>
<evidence type="ECO:0008006" key="6">
    <source>
        <dbReference type="Google" id="ProtNLM"/>
    </source>
</evidence>